<evidence type="ECO:0000313" key="8">
    <source>
        <dbReference type="Proteomes" id="UP000789595"/>
    </source>
</evidence>
<dbReference type="InterPro" id="IPR050186">
    <property type="entry name" value="TPT_transporter"/>
</dbReference>
<feature type="domain" description="Sugar phosphate transporter" evidence="6">
    <location>
        <begin position="20"/>
        <end position="320"/>
    </location>
</feature>
<keyword evidence="3 5" id="KW-1133">Transmembrane helix</keyword>
<comment type="subcellular location">
    <subcellularLocation>
        <location evidence="1">Membrane</location>
        <topology evidence="1">Multi-pass membrane protein</topology>
    </subcellularLocation>
</comment>
<dbReference type="Pfam" id="PF03151">
    <property type="entry name" value="TPT"/>
    <property type="match status" value="1"/>
</dbReference>
<evidence type="ECO:0000256" key="2">
    <source>
        <dbReference type="ARBA" id="ARBA00022692"/>
    </source>
</evidence>
<proteinExistence type="predicted"/>
<accession>A0A8J2WZY0</accession>
<dbReference type="GO" id="GO:0016020">
    <property type="term" value="C:membrane"/>
    <property type="evidence" value="ECO:0007669"/>
    <property type="project" value="UniProtKB-SubCell"/>
</dbReference>
<dbReference type="AlphaFoldDB" id="A0A8J2WZY0"/>
<keyword evidence="8" id="KW-1185">Reference proteome</keyword>
<evidence type="ECO:0000256" key="5">
    <source>
        <dbReference type="SAM" id="Phobius"/>
    </source>
</evidence>
<keyword evidence="2 5" id="KW-0812">Transmembrane</keyword>
<gene>
    <name evidence="7" type="ORF">PECAL_4P00400</name>
</gene>
<reference evidence="7" key="1">
    <citation type="submission" date="2021-11" db="EMBL/GenBank/DDBJ databases">
        <authorList>
            <consortium name="Genoscope - CEA"/>
            <person name="William W."/>
        </authorList>
    </citation>
    <scope>NUCLEOTIDE SEQUENCE</scope>
</reference>
<evidence type="ECO:0000259" key="6">
    <source>
        <dbReference type="Pfam" id="PF03151"/>
    </source>
</evidence>
<feature type="transmembrane region" description="Helical" evidence="5">
    <location>
        <begin position="299"/>
        <end position="324"/>
    </location>
</feature>
<dbReference type="EMBL" id="CAKKNE010000004">
    <property type="protein sequence ID" value="CAH0372880.1"/>
    <property type="molecule type" value="Genomic_DNA"/>
</dbReference>
<protein>
    <recommendedName>
        <fullName evidence="6">Sugar phosphate transporter domain-containing protein</fullName>
    </recommendedName>
</protein>
<dbReference type="Proteomes" id="UP000789595">
    <property type="component" value="Unassembled WGS sequence"/>
</dbReference>
<organism evidence="7 8">
    <name type="scientific">Pelagomonas calceolata</name>
    <dbReference type="NCBI Taxonomy" id="35677"/>
    <lineage>
        <taxon>Eukaryota</taxon>
        <taxon>Sar</taxon>
        <taxon>Stramenopiles</taxon>
        <taxon>Ochrophyta</taxon>
        <taxon>Pelagophyceae</taxon>
        <taxon>Pelagomonadales</taxon>
        <taxon>Pelagomonadaceae</taxon>
        <taxon>Pelagomonas</taxon>
    </lineage>
</organism>
<evidence type="ECO:0000256" key="3">
    <source>
        <dbReference type="ARBA" id="ARBA00022989"/>
    </source>
</evidence>
<dbReference type="OrthoDB" id="417037at2759"/>
<comment type="caution">
    <text evidence="7">The sequence shown here is derived from an EMBL/GenBank/DDBJ whole genome shotgun (WGS) entry which is preliminary data.</text>
</comment>
<feature type="transmembrane region" description="Helical" evidence="5">
    <location>
        <begin position="82"/>
        <end position="106"/>
    </location>
</feature>
<feature type="transmembrane region" description="Helical" evidence="5">
    <location>
        <begin position="247"/>
        <end position="267"/>
    </location>
</feature>
<sequence length="329" mass="34910">MPDEEPAARPKRSPLAVPTALFYAITSVGIISANKVTLTQYAFPSASVLAFLQFGVTVACLGVLKILGVIDLAPLDAKSVRVVLPLTALFLADVLMGLFATGNLSLPMFTVLRRFSIPTTMLLERFVGQSNPTLLVQAAVWGMVGGAVIAAYDDLGFDIRGYTAVGLNDLFTACRGVYLKHALGPASSTSHTKKDVESGEEAPKPLSKLSLLFYNALLSGVVLYPYLRWTGDLDVARQWFDAPAEGAVVAVALSASLGPVLQYAIFVCTQHNSALTTTVVGALKNVATTYVGMFLGGDYAYSLVNFAGITVSCVASLVYSWAVLLGRQK</sequence>
<dbReference type="InterPro" id="IPR004853">
    <property type="entry name" value="Sugar_P_trans_dom"/>
</dbReference>
<name>A0A8J2WZY0_9STRA</name>
<dbReference type="PANTHER" id="PTHR11132">
    <property type="entry name" value="SOLUTE CARRIER FAMILY 35"/>
    <property type="match status" value="1"/>
</dbReference>
<evidence type="ECO:0000313" key="7">
    <source>
        <dbReference type="EMBL" id="CAH0372880.1"/>
    </source>
</evidence>
<feature type="transmembrane region" description="Helical" evidence="5">
    <location>
        <begin position="274"/>
        <end position="293"/>
    </location>
</feature>
<evidence type="ECO:0000256" key="4">
    <source>
        <dbReference type="ARBA" id="ARBA00023136"/>
    </source>
</evidence>
<evidence type="ECO:0000256" key="1">
    <source>
        <dbReference type="ARBA" id="ARBA00004141"/>
    </source>
</evidence>
<feature type="transmembrane region" description="Helical" evidence="5">
    <location>
        <begin position="209"/>
        <end position="227"/>
    </location>
</feature>
<feature type="transmembrane region" description="Helical" evidence="5">
    <location>
        <begin position="20"/>
        <end position="38"/>
    </location>
</feature>
<feature type="transmembrane region" description="Helical" evidence="5">
    <location>
        <begin position="50"/>
        <end position="70"/>
    </location>
</feature>
<keyword evidence="4 5" id="KW-0472">Membrane</keyword>